<proteinExistence type="predicted"/>
<accession>A0A1Y6BN47</accession>
<dbReference type="RefSeq" id="WP_085276122.1">
    <property type="nucleotide sequence ID" value="NZ_FXAG01000008.1"/>
</dbReference>
<evidence type="ECO:0000313" key="2">
    <source>
        <dbReference type="EMBL" id="SMF20156.1"/>
    </source>
</evidence>
<keyword evidence="3" id="KW-1185">Reference proteome</keyword>
<evidence type="ECO:0000313" key="3">
    <source>
        <dbReference type="Proteomes" id="UP000192920"/>
    </source>
</evidence>
<feature type="chain" id="PRO_5012983703" description="Carboxypeptidase regulatory-like domain-containing protein" evidence="1">
    <location>
        <begin position="25"/>
        <end position="137"/>
    </location>
</feature>
<keyword evidence="1" id="KW-0732">Signal</keyword>
<dbReference type="STRING" id="1123014.SAMN02745746_01844"/>
<organism evidence="2 3">
    <name type="scientific">Pseudogulbenkiania subflava DSM 22618</name>
    <dbReference type="NCBI Taxonomy" id="1123014"/>
    <lineage>
        <taxon>Bacteria</taxon>
        <taxon>Pseudomonadati</taxon>
        <taxon>Pseudomonadota</taxon>
        <taxon>Betaproteobacteria</taxon>
        <taxon>Neisseriales</taxon>
        <taxon>Chromobacteriaceae</taxon>
        <taxon>Pseudogulbenkiania</taxon>
    </lineage>
</organism>
<dbReference type="Proteomes" id="UP000192920">
    <property type="component" value="Unassembled WGS sequence"/>
</dbReference>
<evidence type="ECO:0000256" key="1">
    <source>
        <dbReference type="SAM" id="SignalP"/>
    </source>
</evidence>
<dbReference type="EMBL" id="FXAG01000008">
    <property type="protein sequence ID" value="SMF20156.1"/>
    <property type="molecule type" value="Genomic_DNA"/>
</dbReference>
<protein>
    <recommendedName>
        <fullName evidence="4">Carboxypeptidase regulatory-like domain-containing protein</fullName>
    </recommendedName>
</protein>
<sequence length="137" mass="14748">MTNRQKSVLAVVMVAWLGSAPAWADTTALPKVQTQGEASFVSGGIGDDELAAMHEARRDYNLQLLFAAKGSGEYLSSVAVLVKNAHGDTVLDTVADGPLLYAKLPRGQYQVSVRYQEQAQSRKVRLGGGATSLSFYW</sequence>
<reference evidence="3" key="1">
    <citation type="submission" date="2017-04" db="EMBL/GenBank/DDBJ databases">
        <authorList>
            <person name="Varghese N."/>
            <person name="Submissions S."/>
        </authorList>
    </citation>
    <scope>NUCLEOTIDE SEQUENCE [LARGE SCALE GENOMIC DNA]</scope>
    <source>
        <strain evidence="3">DSM 22618</strain>
    </source>
</reference>
<dbReference type="AlphaFoldDB" id="A0A1Y6BN47"/>
<feature type="signal peptide" evidence="1">
    <location>
        <begin position="1"/>
        <end position="24"/>
    </location>
</feature>
<gene>
    <name evidence="2" type="ORF">SAMN02745746_01844</name>
</gene>
<name>A0A1Y6BN47_9NEIS</name>
<evidence type="ECO:0008006" key="4">
    <source>
        <dbReference type="Google" id="ProtNLM"/>
    </source>
</evidence>